<accession>A0A2T0FIR9</accession>
<keyword evidence="2" id="KW-1185">Reference proteome</keyword>
<evidence type="ECO:0000313" key="1">
    <source>
        <dbReference type="EMBL" id="PRT54880.1"/>
    </source>
</evidence>
<dbReference type="GeneID" id="36516248"/>
<dbReference type="AlphaFoldDB" id="A0A2T0FIR9"/>
<sequence>MHEVPDRYKRARETEQHNVPQELDKVLVILEPNTGTEPGTMMVHFQNALTAGSAVMRAIGFPAQALVTVPRFAVIFGQNVLSNTFRHSRLLILQEFHTLSRRPCSDHNQFEVTICGEPVQQRGPHGANGAQHSV</sequence>
<organism evidence="1 2">
    <name type="scientific">Wickerhamiella sorbophila</name>
    <dbReference type="NCBI Taxonomy" id="45607"/>
    <lineage>
        <taxon>Eukaryota</taxon>
        <taxon>Fungi</taxon>
        <taxon>Dikarya</taxon>
        <taxon>Ascomycota</taxon>
        <taxon>Saccharomycotina</taxon>
        <taxon>Dipodascomycetes</taxon>
        <taxon>Dipodascales</taxon>
        <taxon>Trichomonascaceae</taxon>
        <taxon>Wickerhamiella</taxon>
    </lineage>
</organism>
<reference evidence="1 2" key="1">
    <citation type="submission" date="2017-04" db="EMBL/GenBank/DDBJ databases">
        <title>Genome sequencing of [Candida] sorbophila.</title>
        <authorList>
            <person name="Ahn J.O."/>
        </authorList>
    </citation>
    <scope>NUCLEOTIDE SEQUENCE [LARGE SCALE GENOMIC DNA]</scope>
    <source>
        <strain evidence="1 2">DS02</strain>
    </source>
</reference>
<protein>
    <submittedName>
        <fullName evidence="1">Uncharacterized protein</fullName>
    </submittedName>
</protein>
<dbReference type="RefSeq" id="XP_024664825.1">
    <property type="nucleotide sequence ID" value="XM_024809057.1"/>
</dbReference>
<name>A0A2T0FIR9_9ASCO</name>
<dbReference type="EMBL" id="NDIQ01000021">
    <property type="protein sequence ID" value="PRT54880.1"/>
    <property type="molecule type" value="Genomic_DNA"/>
</dbReference>
<comment type="caution">
    <text evidence="1">The sequence shown here is derived from an EMBL/GenBank/DDBJ whole genome shotgun (WGS) entry which is preliminary data.</text>
</comment>
<gene>
    <name evidence="1" type="ORF">B9G98_02500</name>
</gene>
<dbReference type="Proteomes" id="UP000238350">
    <property type="component" value="Unassembled WGS sequence"/>
</dbReference>
<proteinExistence type="predicted"/>
<evidence type="ECO:0000313" key="2">
    <source>
        <dbReference type="Proteomes" id="UP000238350"/>
    </source>
</evidence>